<name>A0A1N6E3E9_9BACT</name>
<dbReference type="Proteomes" id="UP000185221">
    <property type="component" value="Unassembled WGS sequence"/>
</dbReference>
<organism evidence="1 2">
    <name type="scientific">Algoriphagus halophilus</name>
    <dbReference type="NCBI Taxonomy" id="226505"/>
    <lineage>
        <taxon>Bacteria</taxon>
        <taxon>Pseudomonadati</taxon>
        <taxon>Bacteroidota</taxon>
        <taxon>Cytophagia</taxon>
        <taxon>Cytophagales</taxon>
        <taxon>Cyclobacteriaceae</taxon>
        <taxon>Algoriphagus</taxon>
    </lineage>
</organism>
<evidence type="ECO:0000313" key="2">
    <source>
        <dbReference type="Proteomes" id="UP000185221"/>
    </source>
</evidence>
<keyword evidence="2" id="KW-1185">Reference proteome</keyword>
<dbReference type="STRING" id="226505.SAMN05444394_1672"/>
<accession>A0A1N6E3E9</accession>
<sequence length="157" mass="18206">MKRTLVLIMSLLVILVGCKNEDDELNPGQAILGIYQKTDREISDELDFVRIIELKQGQKVVAQSTARNKGESEDLGYQYYYEGTYKLEDKVLVIDFTETFHLTDPDISYLPKVDLPEVSREYFFEDRYTVSEDYQELTFICPPNALCMPPTPFEKIN</sequence>
<proteinExistence type="predicted"/>
<protein>
    <recommendedName>
        <fullName evidence="3">Lipoprotein</fullName>
    </recommendedName>
</protein>
<dbReference type="AlphaFoldDB" id="A0A1N6E3E9"/>
<gene>
    <name evidence="1" type="ORF">SAMN05444394_1672</name>
</gene>
<dbReference type="PROSITE" id="PS51257">
    <property type="entry name" value="PROKAR_LIPOPROTEIN"/>
    <property type="match status" value="1"/>
</dbReference>
<evidence type="ECO:0000313" key="1">
    <source>
        <dbReference type="EMBL" id="SIN77503.1"/>
    </source>
</evidence>
<reference evidence="2" key="1">
    <citation type="submission" date="2016-11" db="EMBL/GenBank/DDBJ databases">
        <authorList>
            <person name="Varghese N."/>
            <person name="Submissions S."/>
        </authorList>
    </citation>
    <scope>NUCLEOTIDE SEQUENCE [LARGE SCALE GENOMIC DNA]</scope>
    <source>
        <strain evidence="2">DSM 15292</strain>
    </source>
</reference>
<dbReference type="RefSeq" id="WP_143185880.1">
    <property type="nucleotide sequence ID" value="NZ_FSRC01000001.1"/>
</dbReference>
<dbReference type="OrthoDB" id="825378at2"/>
<dbReference type="EMBL" id="FSRC01000001">
    <property type="protein sequence ID" value="SIN77503.1"/>
    <property type="molecule type" value="Genomic_DNA"/>
</dbReference>
<evidence type="ECO:0008006" key="3">
    <source>
        <dbReference type="Google" id="ProtNLM"/>
    </source>
</evidence>